<evidence type="ECO:0000313" key="2">
    <source>
        <dbReference type="Proteomes" id="UP001157502"/>
    </source>
</evidence>
<dbReference type="Proteomes" id="UP001157502">
    <property type="component" value="Chromosome 19"/>
</dbReference>
<organism evidence="1 2">
    <name type="scientific">Dallia pectoralis</name>
    <name type="common">Alaska blackfish</name>
    <dbReference type="NCBI Taxonomy" id="75939"/>
    <lineage>
        <taxon>Eukaryota</taxon>
        <taxon>Metazoa</taxon>
        <taxon>Chordata</taxon>
        <taxon>Craniata</taxon>
        <taxon>Vertebrata</taxon>
        <taxon>Euteleostomi</taxon>
        <taxon>Actinopterygii</taxon>
        <taxon>Neopterygii</taxon>
        <taxon>Teleostei</taxon>
        <taxon>Protacanthopterygii</taxon>
        <taxon>Esociformes</taxon>
        <taxon>Umbridae</taxon>
        <taxon>Dallia</taxon>
    </lineage>
</organism>
<keyword evidence="2" id="KW-1185">Reference proteome</keyword>
<dbReference type="EMBL" id="CM055746">
    <property type="protein sequence ID" value="KAJ7996974.1"/>
    <property type="molecule type" value="Genomic_DNA"/>
</dbReference>
<reference evidence="1" key="1">
    <citation type="submission" date="2021-05" db="EMBL/GenBank/DDBJ databases">
        <authorList>
            <person name="Pan Q."/>
            <person name="Jouanno E."/>
            <person name="Zahm M."/>
            <person name="Klopp C."/>
            <person name="Cabau C."/>
            <person name="Louis A."/>
            <person name="Berthelot C."/>
            <person name="Parey E."/>
            <person name="Roest Crollius H."/>
            <person name="Montfort J."/>
            <person name="Robinson-Rechavi M."/>
            <person name="Bouchez O."/>
            <person name="Lampietro C."/>
            <person name="Lopez Roques C."/>
            <person name="Donnadieu C."/>
            <person name="Postlethwait J."/>
            <person name="Bobe J."/>
            <person name="Dillon D."/>
            <person name="Chandos A."/>
            <person name="von Hippel F."/>
            <person name="Guiguen Y."/>
        </authorList>
    </citation>
    <scope>NUCLEOTIDE SEQUENCE</scope>
    <source>
        <strain evidence="1">YG-Jan2019</strain>
    </source>
</reference>
<evidence type="ECO:0000313" key="1">
    <source>
        <dbReference type="EMBL" id="KAJ7996974.1"/>
    </source>
</evidence>
<sequence>MALVVHLPTLFHQHSRAKGQYNASHVITARNAKWDSKGKCIIPAGVEVESMRYIVVYDNSTSSLQDSGEAIECAEALTKSSRYPVKILKGGYQRFSTFYPFFRTQKILYTIKELESFQPYPVELLPGQLYMGDYKQAITPNVLKDLKLSALVNVSEDSSHMFEKENHTVLHINVADSVVADLFSRFERICIFIGSRLNTGSAVLIFSSNGISRCSAVAIAFLLHHFKYTLKESWEHVSQCKTNMRPNRGFVQQLSDWELHTLGSRVTDIAEPSY</sequence>
<gene>
    <name evidence="1" type="ORF">DPEC_G00224090</name>
</gene>
<name>A0ACC2G007_DALPE</name>
<protein>
    <submittedName>
        <fullName evidence="1">Uncharacterized protein</fullName>
    </submittedName>
</protein>
<proteinExistence type="predicted"/>
<comment type="caution">
    <text evidence="1">The sequence shown here is derived from an EMBL/GenBank/DDBJ whole genome shotgun (WGS) entry which is preliminary data.</text>
</comment>
<accession>A0ACC2G007</accession>